<dbReference type="InterPro" id="IPR036525">
    <property type="entry name" value="Tubulin/FtsZ_GTPase_sf"/>
</dbReference>
<dbReference type="EMBL" id="HE978323">
    <property type="protein sequence ID" value="CCK72280.1"/>
    <property type="molecule type" value="Genomic_DNA"/>
</dbReference>
<comment type="similarity">
    <text evidence="3">Belongs to the misato family.</text>
</comment>
<dbReference type="OrthoDB" id="271881at2759"/>
<dbReference type="GO" id="GO:0006276">
    <property type="term" value="P:plasmid maintenance"/>
    <property type="evidence" value="ECO:0007669"/>
    <property type="project" value="EnsemblFungi"/>
</dbReference>
<evidence type="ECO:0000256" key="4">
    <source>
        <dbReference type="ARBA" id="ARBA00014097"/>
    </source>
</evidence>
<evidence type="ECO:0000256" key="2">
    <source>
        <dbReference type="ARBA" id="ARBA00004173"/>
    </source>
</evidence>
<organism evidence="9 10">
    <name type="scientific">Huiozyma naganishii (strain ATCC MYA-139 / BCRC 22969 / CBS 8797 / KCTC 17520 / NBRC 10181 / NCYC 3082 / Yp74L-3)</name>
    <name type="common">Yeast</name>
    <name type="synonym">Kazachstania naganishii</name>
    <dbReference type="NCBI Taxonomy" id="1071383"/>
    <lineage>
        <taxon>Eukaryota</taxon>
        <taxon>Fungi</taxon>
        <taxon>Dikarya</taxon>
        <taxon>Ascomycota</taxon>
        <taxon>Saccharomycotina</taxon>
        <taxon>Saccharomycetes</taxon>
        <taxon>Saccharomycetales</taxon>
        <taxon>Saccharomycetaceae</taxon>
        <taxon>Huiozyma</taxon>
    </lineage>
</organism>
<accession>J7RBL8</accession>
<keyword evidence="10" id="KW-1185">Reference proteome</keyword>
<dbReference type="GeneID" id="34528035"/>
<dbReference type="GO" id="GO:0005739">
    <property type="term" value="C:mitochondrion"/>
    <property type="evidence" value="ECO:0007669"/>
    <property type="project" value="UniProtKB-SubCell"/>
</dbReference>
<dbReference type="Pfam" id="PF10644">
    <property type="entry name" value="Misat_Tub_SegII"/>
    <property type="match status" value="1"/>
</dbReference>
<dbReference type="Gene3D" id="3.40.50.1440">
    <property type="entry name" value="Tubulin/FtsZ, GTPase domain"/>
    <property type="match status" value="1"/>
</dbReference>
<dbReference type="HOGENOM" id="CLU_022511_2_2_1"/>
<evidence type="ECO:0000256" key="3">
    <source>
        <dbReference type="ARBA" id="ARBA00008507"/>
    </source>
</evidence>
<proteinExistence type="inferred from homology"/>
<evidence type="ECO:0000313" key="10">
    <source>
        <dbReference type="Proteomes" id="UP000006310"/>
    </source>
</evidence>
<feature type="domain" description="DML1/Misato tubulin" evidence="8">
    <location>
        <begin position="121"/>
        <end position="298"/>
    </location>
</feature>
<dbReference type="eggNOG" id="KOG2530">
    <property type="taxonomic scope" value="Eukaryota"/>
</dbReference>
<evidence type="ECO:0000256" key="5">
    <source>
        <dbReference type="ARBA" id="ARBA00022030"/>
    </source>
</evidence>
<evidence type="ECO:0000313" key="9">
    <source>
        <dbReference type="EMBL" id="CCK72280.1"/>
    </source>
</evidence>
<reference evidence="9 10" key="1">
    <citation type="journal article" date="2011" name="Proc. Natl. Acad. Sci. U.S.A.">
        <title>Evolutionary erosion of yeast sex chromosomes by mating-type switching accidents.</title>
        <authorList>
            <person name="Gordon J.L."/>
            <person name="Armisen D."/>
            <person name="Proux-Wera E."/>
            <person name="Oheigeartaigh S.S."/>
            <person name="Byrne K.P."/>
            <person name="Wolfe K.H."/>
        </authorList>
    </citation>
    <scope>NUCLEOTIDE SEQUENCE [LARGE SCALE GENOMIC DNA]</scope>
    <source>
        <strain evidence="10">ATCC MYA-139 / BCRC 22969 / CBS 8797 / CCRC 22969 / KCTC 17520 / NBRC 10181 / NCYC 3082</strain>
    </source>
</reference>
<keyword evidence="6" id="KW-0496">Mitochondrion</keyword>
<dbReference type="KEGG" id="kng:KNAG_0J01990"/>
<dbReference type="GO" id="GO:0007005">
    <property type="term" value="P:mitochondrion organization"/>
    <property type="evidence" value="ECO:0007669"/>
    <property type="project" value="InterPro"/>
</dbReference>
<comment type="subcellular location">
    <subcellularLocation>
        <location evidence="2">Mitochondrion</location>
    </subcellularLocation>
</comment>
<dbReference type="InterPro" id="IPR029209">
    <property type="entry name" value="DML1/Misato_tubulin"/>
</dbReference>
<dbReference type="PANTHER" id="PTHR13391">
    <property type="entry name" value="MITOCHONDRIAL DISTRIBUTION REGULATOR MISATO"/>
    <property type="match status" value="1"/>
</dbReference>
<dbReference type="AlphaFoldDB" id="J7RBL8"/>
<comment type="function">
    <text evidence="1">Involved in the partitioning of the mitochondrial organelle and mitochondrial DNA (mtDNA) inheritance.</text>
</comment>
<gene>
    <name evidence="9" type="primary">KNAG0J01990</name>
    <name evidence="9" type="ordered locus">KNAG_0J01990</name>
</gene>
<dbReference type="Pfam" id="PF14881">
    <property type="entry name" value="Tubulin_3"/>
    <property type="match status" value="1"/>
</dbReference>
<feature type="domain" description="Misato Segment II tubulin-like" evidence="7">
    <location>
        <begin position="2"/>
        <end position="115"/>
    </location>
</feature>
<dbReference type="InterPro" id="IPR019605">
    <property type="entry name" value="Misato_II_tubulin-like"/>
</dbReference>
<name>J7RBL8_HUIN7</name>
<dbReference type="SUPFAM" id="SSF52490">
    <property type="entry name" value="Tubulin nucleotide-binding domain-like"/>
    <property type="match status" value="1"/>
</dbReference>
<dbReference type="InterPro" id="IPR049942">
    <property type="entry name" value="DML1/Misato"/>
</dbReference>
<dbReference type="OMA" id="DNGWGGF"/>
<evidence type="ECO:0000256" key="6">
    <source>
        <dbReference type="ARBA" id="ARBA00023128"/>
    </source>
</evidence>
<evidence type="ECO:0000256" key="1">
    <source>
        <dbReference type="ARBA" id="ARBA00003757"/>
    </source>
</evidence>
<dbReference type="PANTHER" id="PTHR13391:SF0">
    <property type="entry name" value="PROTEIN MISATO HOMOLOG 1"/>
    <property type="match status" value="1"/>
</dbReference>
<protein>
    <recommendedName>
        <fullName evidence="4">Protein DML1</fullName>
    </recommendedName>
    <alternativeName>
        <fullName evidence="5">Protein dml1</fullName>
    </alternativeName>
</protein>
<evidence type="ECO:0000259" key="8">
    <source>
        <dbReference type="Pfam" id="PF14881"/>
    </source>
</evidence>
<sequence>MHEIVTVSVSHRANHLTTQFFNGQEQALYAEDPLRQVDKEVVLNGSVDRIARTVSYTPRALLWEALNGFGALGTHQYDADPVDYFDEQGGARLTAGQLVQTRERLPRSKYQLALDAGEELPRLSRSDTRYWSDYNKMIYAPLSFNSLKNWSHDVEEPNIPCFHNLKQRRFDLFEQGREEFGLVGGDFLDDGFRLMLEQCNTLQGVNLITDLDSGWGGFSAELLEHIRDDLPKSTIFSWGFNEPDAFTDGTKRGGVANKLRSTLALRGEADLFFPLYADVNHFSNWEIGGMHCRLLDTVVSLSSQQNRENKRYMTHLVNALTDGDRSRNIVSTMNDTENDYSYHTRVRPFDKASCAEREYHEFSYCSISRSPAQEDQSSEPENKYRGVRELRTFEYSPSDTIPEQFNSDLTSTVKLAVTEKSRDLFKHWYDYTSRYIKFNDDREELKDDTMSLAAAYEHGWFDDGDSGDDDA</sequence>
<evidence type="ECO:0000259" key="7">
    <source>
        <dbReference type="Pfam" id="PF10644"/>
    </source>
</evidence>
<dbReference type="RefSeq" id="XP_022466525.1">
    <property type="nucleotide sequence ID" value="XM_022610205.1"/>
</dbReference>
<dbReference type="STRING" id="1071383.J7RBL8"/>
<reference evidence="10" key="2">
    <citation type="submission" date="2012-08" db="EMBL/GenBank/DDBJ databases">
        <title>Genome sequence of Kazachstania naganishii.</title>
        <authorList>
            <person name="Gordon J.L."/>
            <person name="Armisen D."/>
            <person name="Proux-Wera E."/>
            <person name="OhEigeartaigh S.S."/>
            <person name="Byrne K.P."/>
            <person name="Wolfe K.H."/>
        </authorList>
    </citation>
    <scope>NUCLEOTIDE SEQUENCE [LARGE SCALE GENOMIC DNA]</scope>
    <source>
        <strain evidence="10">ATCC MYA-139 / BCRC 22969 / CBS 8797 / CCRC 22969 / KCTC 17520 / NBRC 10181 / NCYC 3082</strain>
    </source>
</reference>
<dbReference type="Proteomes" id="UP000006310">
    <property type="component" value="Chromosome 10"/>
</dbReference>